<gene>
    <name evidence="3" type="ORF">CUT44_19125</name>
</gene>
<sequence length="408" mass="44848">MEGALQTLLGEEPVLVLNGARTVGKSTLLAGIAARADRTVLDLDDLATREAVAADPALFAGGPAPVLVDEFQKVPELLDAVKAELNRDLRTGRFVLTGSTRYTALPRVAQSLTGRVHVVDVWPLSQGELEGTRETFCEHLLDDPAALIGKVRTPETREGYEQRVLAGGFPLAVRRSATARSRWFRDYVSLVINRDVLEIRQVRQRDALPRLLRVLAAQTGQVLNNRKAAEQALLEPSVTGDYLALLEAVFLVHRLPAWGRTLGSRVAGMPKVHLVDSGLASHLLGLTTRRLAGRQPAVLTEFGHVLETFAVNEVLRQVSWLEEPVITGHFRTHDQIEVDLVVESYDGRTAGVEVKASSRVTQQDLRGLRMLRDKLGDAYTGGVLLNLGNRAYTIDERIHVLPLSTLWT</sequence>
<dbReference type="Proteomes" id="UP000230407">
    <property type="component" value="Unassembled WGS sequence"/>
</dbReference>
<evidence type="ECO:0000259" key="2">
    <source>
        <dbReference type="Pfam" id="PF13635"/>
    </source>
</evidence>
<reference evidence="3 4" key="1">
    <citation type="submission" date="2017-11" db="EMBL/GenBank/DDBJ databases">
        <title>Streptomyces carmine sp. nov., a novel actinomycete isolated from Sophora alopecuroides in Xinjiang, China.</title>
        <authorList>
            <person name="Wang Y."/>
            <person name="Luo X."/>
            <person name="Wan C."/>
            <person name="Zhang L."/>
        </authorList>
    </citation>
    <scope>NUCLEOTIDE SEQUENCE [LARGE SCALE GENOMIC DNA]</scope>
    <source>
        <strain evidence="3 4">TRM SA0054</strain>
    </source>
</reference>
<dbReference type="AlphaFoldDB" id="A0A2M8LW90"/>
<dbReference type="Pfam" id="PF13635">
    <property type="entry name" value="DUF4143"/>
    <property type="match status" value="1"/>
</dbReference>
<organism evidence="3 4">
    <name type="scientific">Streptomyces carminius</name>
    <dbReference type="NCBI Taxonomy" id="2665496"/>
    <lineage>
        <taxon>Bacteria</taxon>
        <taxon>Bacillati</taxon>
        <taxon>Actinomycetota</taxon>
        <taxon>Actinomycetes</taxon>
        <taxon>Kitasatosporales</taxon>
        <taxon>Streptomycetaceae</taxon>
        <taxon>Streptomyces</taxon>
    </lineage>
</organism>
<comment type="caution">
    <text evidence="3">The sequence shown here is derived from an EMBL/GenBank/DDBJ whole genome shotgun (WGS) entry which is preliminary data.</text>
</comment>
<dbReference type="Pfam" id="PF13173">
    <property type="entry name" value="AAA_14"/>
    <property type="match status" value="1"/>
</dbReference>
<dbReference type="InterPro" id="IPR041682">
    <property type="entry name" value="AAA_14"/>
</dbReference>
<feature type="domain" description="DUF4143" evidence="2">
    <location>
        <begin position="194"/>
        <end position="357"/>
    </location>
</feature>
<protein>
    <recommendedName>
        <fullName evidence="5">ATP-binding protein</fullName>
    </recommendedName>
</protein>
<dbReference type="SUPFAM" id="SSF52540">
    <property type="entry name" value="P-loop containing nucleoside triphosphate hydrolases"/>
    <property type="match status" value="1"/>
</dbReference>
<dbReference type="PANTHER" id="PTHR43566:SF2">
    <property type="entry name" value="DUF4143 DOMAIN-CONTAINING PROTEIN"/>
    <property type="match status" value="1"/>
</dbReference>
<dbReference type="PANTHER" id="PTHR43566">
    <property type="entry name" value="CONSERVED PROTEIN"/>
    <property type="match status" value="1"/>
</dbReference>
<keyword evidence="4" id="KW-1185">Reference proteome</keyword>
<evidence type="ECO:0000313" key="4">
    <source>
        <dbReference type="Proteomes" id="UP000230407"/>
    </source>
</evidence>
<evidence type="ECO:0000313" key="3">
    <source>
        <dbReference type="EMBL" id="PJE96226.1"/>
    </source>
</evidence>
<evidence type="ECO:0000259" key="1">
    <source>
        <dbReference type="Pfam" id="PF13173"/>
    </source>
</evidence>
<dbReference type="InterPro" id="IPR025420">
    <property type="entry name" value="DUF4143"/>
</dbReference>
<dbReference type="EMBL" id="PGGW01000060">
    <property type="protein sequence ID" value="PJE96226.1"/>
    <property type="molecule type" value="Genomic_DNA"/>
</dbReference>
<feature type="domain" description="AAA" evidence="1">
    <location>
        <begin position="12"/>
        <end position="129"/>
    </location>
</feature>
<dbReference type="InterPro" id="IPR027417">
    <property type="entry name" value="P-loop_NTPase"/>
</dbReference>
<proteinExistence type="predicted"/>
<accession>A0A2M8LW90</accession>
<name>A0A2M8LW90_9ACTN</name>
<evidence type="ECO:0008006" key="5">
    <source>
        <dbReference type="Google" id="ProtNLM"/>
    </source>
</evidence>